<dbReference type="RefSeq" id="WP_168072100.1">
    <property type="nucleotide sequence ID" value="NZ_BAAAQJ010000003.1"/>
</dbReference>
<evidence type="ECO:0000313" key="1">
    <source>
        <dbReference type="EMBL" id="GIG75383.1"/>
    </source>
</evidence>
<dbReference type="Proteomes" id="UP000653674">
    <property type="component" value="Unassembled WGS sequence"/>
</dbReference>
<evidence type="ECO:0008006" key="3">
    <source>
        <dbReference type="Google" id="ProtNLM"/>
    </source>
</evidence>
<organism evidence="1 2">
    <name type="scientific">Planosporangium flavigriseum</name>
    <dbReference type="NCBI Taxonomy" id="373681"/>
    <lineage>
        <taxon>Bacteria</taxon>
        <taxon>Bacillati</taxon>
        <taxon>Actinomycetota</taxon>
        <taxon>Actinomycetes</taxon>
        <taxon>Micromonosporales</taxon>
        <taxon>Micromonosporaceae</taxon>
        <taxon>Planosporangium</taxon>
    </lineage>
</organism>
<protein>
    <recommendedName>
        <fullName evidence="3">BON domain-containing protein</fullName>
    </recommendedName>
</protein>
<accession>A0A8J3LLI3</accession>
<comment type="caution">
    <text evidence="1">The sequence shown here is derived from an EMBL/GenBank/DDBJ whole genome shotgun (WGS) entry which is preliminary data.</text>
</comment>
<evidence type="ECO:0000313" key="2">
    <source>
        <dbReference type="Proteomes" id="UP000653674"/>
    </source>
</evidence>
<reference evidence="1" key="1">
    <citation type="submission" date="2021-01" db="EMBL/GenBank/DDBJ databases">
        <title>Whole genome shotgun sequence of Planosporangium flavigriseum NBRC 105377.</title>
        <authorList>
            <person name="Komaki H."/>
            <person name="Tamura T."/>
        </authorList>
    </citation>
    <scope>NUCLEOTIDE SEQUENCE</scope>
    <source>
        <strain evidence="1">NBRC 105377</strain>
    </source>
</reference>
<dbReference type="EMBL" id="BONU01000030">
    <property type="protein sequence ID" value="GIG75383.1"/>
    <property type="molecule type" value="Genomic_DNA"/>
</dbReference>
<dbReference type="AlphaFoldDB" id="A0A8J3LLI3"/>
<sequence length="85" mass="9788">MSRTKPDVYRETEVQRVLTEDERVSEQGIRVSHLEESTFAVTGEVESPKRKEVIEQVVAEKFPDLTVEYDLGVTRVHEPDEAEEV</sequence>
<name>A0A8J3LLI3_9ACTN</name>
<proteinExistence type="predicted"/>
<gene>
    <name evidence="1" type="ORF">Pfl04_37870</name>
</gene>
<keyword evidence="2" id="KW-1185">Reference proteome</keyword>